<feature type="compositionally biased region" description="Polar residues" evidence="1">
    <location>
        <begin position="317"/>
        <end position="348"/>
    </location>
</feature>
<reference evidence="2 3" key="1">
    <citation type="journal article" date="2022" name="bioRxiv">
        <title>Genomics of Preaxostyla Flagellates Illuminates Evolutionary Transitions and the Path Towards Mitochondrial Loss.</title>
        <authorList>
            <person name="Novak L.V.F."/>
            <person name="Treitli S.C."/>
            <person name="Pyrih J."/>
            <person name="Halakuc P."/>
            <person name="Pipaliya S.V."/>
            <person name="Vacek V."/>
            <person name="Brzon O."/>
            <person name="Soukal P."/>
            <person name="Eme L."/>
            <person name="Dacks J.B."/>
            <person name="Karnkowska A."/>
            <person name="Elias M."/>
            <person name="Hampl V."/>
        </authorList>
    </citation>
    <scope>NUCLEOTIDE SEQUENCE [LARGE SCALE GENOMIC DNA]</scope>
    <source>
        <strain evidence="2">NAU3</strain>
        <tissue evidence="2">Gut</tissue>
    </source>
</reference>
<organism evidence="2 3">
    <name type="scientific">Blattamonas nauphoetae</name>
    <dbReference type="NCBI Taxonomy" id="2049346"/>
    <lineage>
        <taxon>Eukaryota</taxon>
        <taxon>Metamonada</taxon>
        <taxon>Preaxostyla</taxon>
        <taxon>Oxymonadida</taxon>
        <taxon>Blattamonas</taxon>
    </lineage>
</organism>
<dbReference type="EMBL" id="JARBJD010000076">
    <property type="protein sequence ID" value="KAK2954589.1"/>
    <property type="molecule type" value="Genomic_DNA"/>
</dbReference>
<accession>A0ABQ9XRQ3</accession>
<comment type="caution">
    <text evidence="2">The sequence shown here is derived from an EMBL/GenBank/DDBJ whole genome shotgun (WGS) entry which is preliminary data.</text>
</comment>
<keyword evidence="3" id="KW-1185">Reference proteome</keyword>
<sequence length="741" mass="82184">MTTERHVSTIILSQNQTILFSNNHLLDNVAPYLIITQDMLDEQDLGTCQDITISEHKFMFLLARPYYFIVVSKEKDCIPFLPLYIHTVKHIAFAVFGPNFQSHRLSQTEFDNYKSIIGRLVDVYHQLIRTNPSFLVQAPQRLYFPPPVDIFDKLLGAFPGFTHAYLLSNHILQREIHSNINEKLPDEDLFVLLALANSIMQDHRAYLAAPSSLPPPIAPPVMLEESLSVTESTALSDGKDDDLISERSVSPSLKSQDGDENEENDKAEMENESDFEIDAEEFGIDVSSSDGEEISVDADEDLPAPRSDNPADAENDPLSQPLQNSSPLRASDSSPLIRSETTSDNGQISPSPPLQSTSKPPLPPPSNPSQPNTLLTSSSSSHLPSASSIGALSQRGTRSSLAITATGKFQLQTGQVGLDAPEVKTKDPSDFLTSLKIYRNIMFFHDEIKEKKIITVPRIIITIPLTDKSAVILMLAPLPGHLPTSILPDLSKSTIIFPHTMTELISVEECAKYETLHPRNQKGKKKKKTLGENQHSFRSQLASKINQTHVAAMEQFSFTNAISTFISRTFEASPLAFLFVNRQTNSSCLFHPQDSTSDAGNVLSSIITSPSFDPSSSSSSALTYCINLGHQAFVNGYSVLLARPVPFAICYTLFVVNLSRSRTVFTQPTQTITLLPEYIGDTRAIRQYRRKVREGRQNGILCELYGVFDSKAPESQILDMCQQIITKVMLHFVLLEGEGTR</sequence>
<protein>
    <recommendedName>
        <fullName evidence="4">CCZ1/INTU/HSP4 first Longin domain-containing protein</fullName>
    </recommendedName>
</protein>
<proteinExistence type="predicted"/>
<name>A0ABQ9XRQ3_9EUKA</name>
<gene>
    <name evidence="2" type="ORF">BLNAU_10440</name>
</gene>
<evidence type="ECO:0000313" key="2">
    <source>
        <dbReference type="EMBL" id="KAK2954589.1"/>
    </source>
</evidence>
<feature type="region of interest" description="Disordered" evidence="1">
    <location>
        <begin position="299"/>
        <end position="396"/>
    </location>
</feature>
<feature type="compositionally biased region" description="Low complexity" evidence="1">
    <location>
        <begin position="369"/>
        <end position="388"/>
    </location>
</feature>
<dbReference type="Proteomes" id="UP001281761">
    <property type="component" value="Unassembled WGS sequence"/>
</dbReference>
<evidence type="ECO:0000313" key="3">
    <source>
        <dbReference type="Proteomes" id="UP001281761"/>
    </source>
</evidence>
<evidence type="ECO:0008006" key="4">
    <source>
        <dbReference type="Google" id="ProtNLM"/>
    </source>
</evidence>
<evidence type="ECO:0000256" key="1">
    <source>
        <dbReference type="SAM" id="MobiDB-lite"/>
    </source>
</evidence>
<feature type="region of interest" description="Disordered" evidence="1">
    <location>
        <begin position="228"/>
        <end position="278"/>
    </location>
</feature>